<feature type="binding site" evidence="10">
    <location>
        <begin position="7"/>
        <end position="12"/>
    </location>
    <ligand>
        <name>substrate</name>
    </ligand>
</feature>
<evidence type="ECO:0000256" key="1">
    <source>
        <dbReference type="ARBA" id="ARBA00008023"/>
    </source>
</evidence>
<dbReference type="GO" id="GO:0017111">
    <property type="term" value="F:ribonucleoside triphosphate phosphatase activity"/>
    <property type="evidence" value="ECO:0007669"/>
    <property type="project" value="InterPro"/>
</dbReference>
<evidence type="ECO:0000256" key="7">
    <source>
        <dbReference type="ARBA" id="ARBA00023080"/>
    </source>
</evidence>
<dbReference type="GO" id="GO:0035870">
    <property type="term" value="F:dITP diphosphatase activity"/>
    <property type="evidence" value="ECO:0007669"/>
    <property type="project" value="UniProtKB-UniRule"/>
</dbReference>
<proteinExistence type="inferred from homology"/>
<comment type="caution">
    <text evidence="10">Lacks conserved residue(s) required for the propagation of feature annotation.</text>
</comment>
<dbReference type="GO" id="GO:0036220">
    <property type="term" value="F:ITP diphosphatase activity"/>
    <property type="evidence" value="ECO:0007669"/>
    <property type="project" value="UniProtKB-UniRule"/>
</dbReference>
<accession>A0A388THJ7</accession>
<comment type="subunit">
    <text evidence="2 10">Homodimer.</text>
</comment>
<dbReference type="SUPFAM" id="SSF52972">
    <property type="entry name" value="ITPase-like"/>
    <property type="match status" value="1"/>
</dbReference>
<dbReference type="GO" id="GO:0009146">
    <property type="term" value="P:purine nucleoside triphosphate catabolic process"/>
    <property type="evidence" value="ECO:0007669"/>
    <property type="project" value="UniProtKB-UniRule"/>
</dbReference>
<dbReference type="EC" id="3.6.1.66" evidence="10"/>
<comment type="function">
    <text evidence="10">Pyrophosphatase that catalyzes the hydrolysis of nucleoside triphosphates to their monophosphate derivatives, with a high preference for the non-canonical purine nucleotides XTP (xanthosine triphosphate), dITP (deoxyinosine triphosphate) and ITP. Seems to function as a house-cleaning enzyme that removes non-canonical purine nucleotides from the nucleotide pool, thus preventing their incorporation into DNA/RNA and avoiding chromosomal lesions.</text>
</comment>
<comment type="cofactor">
    <cofactor evidence="10">
        <name>Mg(2+)</name>
        <dbReference type="ChEBI" id="CHEBI:18420"/>
    </cofactor>
    <text evidence="10">Binds 1 Mg(2+) ion per subunit.</text>
</comment>
<feature type="binding site" evidence="10">
    <location>
        <position position="69"/>
    </location>
    <ligand>
        <name>Mg(2+)</name>
        <dbReference type="ChEBI" id="CHEBI:18420"/>
    </ligand>
</feature>
<feature type="binding site" evidence="10">
    <location>
        <position position="70"/>
    </location>
    <ligand>
        <name>substrate</name>
    </ligand>
</feature>
<dbReference type="Proteomes" id="UP000275925">
    <property type="component" value="Unassembled WGS sequence"/>
</dbReference>
<dbReference type="GO" id="GO:0046872">
    <property type="term" value="F:metal ion binding"/>
    <property type="evidence" value="ECO:0007669"/>
    <property type="project" value="UniProtKB-KW"/>
</dbReference>
<comment type="similarity">
    <text evidence="1 10 11">Belongs to the HAM1 NTPase family.</text>
</comment>
<evidence type="ECO:0000256" key="6">
    <source>
        <dbReference type="ARBA" id="ARBA00022842"/>
    </source>
</evidence>
<evidence type="ECO:0000313" key="13">
    <source>
        <dbReference type="Proteomes" id="UP000275925"/>
    </source>
</evidence>
<evidence type="ECO:0000256" key="5">
    <source>
        <dbReference type="ARBA" id="ARBA00022801"/>
    </source>
</evidence>
<dbReference type="PANTHER" id="PTHR11067:SF9">
    <property type="entry name" value="INOSINE TRIPHOSPHATE PYROPHOSPHATASE"/>
    <property type="match status" value="1"/>
</dbReference>
<feature type="binding site" evidence="10">
    <location>
        <begin position="152"/>
        <end position="155"/>
    </location>
    <ligand>
        <name>substrate</name>
    </ligand>
</feature>
<dbReference type="NCBIfam" id="TIGR00042">
    <property type="entry name" value="RdgB/HAM1 family non-canonical purine NTP pyrophosphatase"/>
    <property type="match status" value="1"/>
</dbReference>
<evidence type="ECO:0000256" key="2">
    <source>
        <dbReference type="ARBA" id="ARBA00011738"/>
    </source>
</evidence>
<dbReference type="CDD" id="cd00515">
    <property type="entry name" value="HAM1"/>
    <property type="match status" value="1"/>
</dbReference>
<keyword evidence="6 10" id="KW-0460">Magnesium</keyword>
<keyword evidence="3 10" id="KW-0479">Metal-binding</keyword>
<dbReference type="InterPro" id="IPR029001">
    <property type="entry name" value="ITPase-like_fam"/>
</dbReference>
<organism evidence="12 13">
    <name type="scientific">Candidatus Termititenax persephonae</name>
    <dbReference type="NCBI Taxonomy" id="2218525"/>
    <lineage>
        <taxon>Bacteria</taxon>
        <taxon>Bacillati</taxon>
        <taxon>Candidatus Margulisiibacteriota</taxon>
        <taxon>Candidatus Termititenacia</taxon>
        <taxon>Candidatus Termititenacales</taxon>
        <taxon>Candidatus Termititenacaceae</taxon>
        <taxon>Candidatus Termititenax</taxon>
    </lineage>
</organism>
<comment type="catalytic activity">
    <reaction evidence="8 10">
        <text>dITP + H2O = dIMP + diphosphate + H(+)</text>
        <dbReference type="Rhea" id="RHEA:28342"/>
        <dbReference type="ChEBI" id="CHEBI:15377"/>
        <dbReference type="ChEBI" id="CHEBI:15378"/>
        <dbReference type="ChEBI" id="CHEBI:33019"/>
        <dbReference type="ChEBI" id="CHEBI:61194"/>
        <dbReference type="ChEBI" id="CHEBI:61382"/>
        <dbReference type="EC" id="3.6.1.66"/>
    </reaction>
</comment>
<keyword evidence="5 10" id="KW-0378">Hydrolase</keyword>
<dbReference type="HAMAP" id="MF_01405">
    <property type="entry name" value="Non_canon_purine_NTPase"/>
    <property type="match status" value="1"/>
</dbReference>
<comment type="caution">
    <text evidence="12">The sequence shown here is derived from an EMBL/GenBank/DDBJ whole genome shotgun (WGS) entry which is preliminary data.</text>
</comment>
<evidence type="ECO:0000256" key="10">
    <source>
        <dbReference type="HAMAP-Rule" id="MF_01405"/>
    </source>
</evidence>
<evidence type="ECO:0000256" key="4">
    <source>
        <dbReference type="ARBA" id="ARBA00022741"/>
    </source>
</evidence>
<sequence length="195" mass="21332">MRLVVASRNQHKIAEIQAILGQVAGLEIAALDGYAAPEIIEDADTFLGNASKKALETARQLGEIVLADDSGLMVDALGGAPGVYSARYAGEGASSEQLCSLLLRNLKDVPPERRTARFVTVLVVANPEKILYTAEGYCEGLIIEERRGTRDFGYDPVFYYPPLGKTFAELPSDVKNQHSHRYRALQDLLTQLKPK</sequence>
<dbReference type="GO" id="GO:0005829">
    <property type="term" value="C:cytosol"/>
    <property type="evidence" value="ECO:0007669"/>
    <property type="project" value="TreeGrafter"/>
</dbReference>
<evidence type="ECO:0000256" key="3">
    <source>
        <dbReference type="ARBA" id="ARBA00022723"/>
    </source>
</evidence>
<reference evidence="12 13" key="1">
    <citation type="journal article" date="2019" name="ISME J.">
        <title>Genome analyses of uncultured TG2/ZB3 bacteria in 'Margulisbacteria' specifically attached to ectosymbiotic spirochetes of protists in the termite gut.</title>
        <authorList>
            <person name="Utami Y.D."/>
            <person name="Kuwahara H."/>
            <person name="Igai K."/>
            <person name="Murakami T."/>
            <person name="Sugaya K."/>
            <person name="Morikawa T."/>
            <person name="Nagura Y."/>
            <person name="Yuki M."/>
            <person name="Deevong P."/>
            <person name="Inoue T."/>
            <person name="Kihara K."/>
            <person name="Lo N."/>
            <person name="Yamada A."/>
            <person name="Ohkuma M."/>
            <person name="Hongoh Y."/>
        </authorList>
    </citation>
    <scope>NUCLEOTIDE SEQUENCE [LARGE SCALE GENOMIC DNA]</scope>
    <source>
        <strain evidence="12">NkOx7-02</strain>
    </source>
</reference>
<dbReference type="GO" id="GO:0036222">
    <property type="term" value="F:XTP diphosphatase activity"/>
    <property type="evidence" value="ECO:0007669"/>
    <property type="project" value="UniProtKB-UniRule"/>
</dbReference>
<dbReference type="AlphaFoldDB" id="A0A388THJ7"/>
<evidence type="ECO:0000256" key="9">
    <source>
        <dbReference type="ARBA" id="ARBA00052017"/>
    </source>
</evidence>
<dbReference type="InterPro" id="IPR020922">
    <property type="entry name" value="dITP/XTP_pyrophosphatase"/>
</dbReference>
<dbReference type="Pfam" id="PF01725">
    <property type="entry name" value="Ham1p_like"/>
    <property type="match status" value="1"/>
</dbReference>
<keyword evidence="4 10" id="KW-0547">Nucleotide-binding</keyword>
<protein>
    <recommendedName>
        <fullName evidence="10">dITP/XTP pyrophosphatase</fullName>
        <ecNumber evidence="10">3.6.1.66</ecNumber>
    </recommendedName>
    <alternativeName>
        <fullName evidence="10">Non-canonical purine NTP pyrophosphatase</fullName>
    </alternativeName>
    <alternativeName>
        <fullName evidence="10">Non-standard purine NTP pyrophosphatase</fullName>
    </alternativeName>
    <alternativeName>
        <fullName evidence="10">Nucleoside-triphosphate diphosphatase</fullName>
    </alternativeName>
    <alternativeName>
        <fullName evidence="10">Nucleoside-triphosphate pyrophosphatase</fullName>
        <shortName evidence="10">NTPase</shortName>
    </alternativeName>
</protein>
<evidence type="ECO:0000256" key="11">
    <source>
        <dbReference type="RuleBase" id="RU003781"/>
    </source>
</evidence>
<comment type="catalytic activity">
    <reaction evidence="9 10">
        <text>XTP + H2O = XMP + diphosphate + H(+)</text>
        <dbReference type="Rhea" id="RHEA:28610"/>
        <dbReference type="ChEBI" id="CHEBI:15377"/>
        <dbReference type="ChEBI" id="CHEBI:15378"/>
        <dbReference type="ChEBI" id="CHEBI:33019"/>
        <dbReference type="ChEBI" id="CHEBI:57464"/>
        <dbReference type="ChEBI" id="CHEBI:61314"/>
        <dbReference type="EC" id="3.6.1.66"/>
    </reaction>
</comment>
<name>A0A388THJ7_9BACT</name>
<dbReference type="Gene3D" id="3.90.950.10">
    <property type="match status" value="1"/>
</dbReference>
<dbReference type="InterPro" id="IPR002637">
    <property type="entry name" value="RdgB/HAM1"/>
</dbReference>
<evidence type="ECO:0000313" key="12">
    <source>
        <dbReference type="EMBL" id="GBR76616.1"/>
    </source>
</evidence>
<keyword evidence="13" id="KW-1185">Reference proteome</keyword>
<feature type="active site" description="Proton acceptor" evidence="10">
    <location>
        <position position="69"/>
    </location>
</feature>
<comment type="catalytic activity">
    <reaction evidence="10">
        <text>ITP + H2O = IMP + diphosphate + H(+)</text>
        <dbReference type="Rhea" id="RHEA:29399"/>
        <dbReference type="ChEBI" id="CHEBI:15377"/>
        <dbReference type="ChEBI" id="CHEBI:15378"/>
        <dbReference type="ChEBI" id="CHEBI:33019"/>
        <dbReference type="ChEBI" id="CHEBI:58053"/>
        <dbReference type="ChEBI" id="CHEBI:61402"/>
        <dbReference type="EC" id="3.6.1.66"/>
    </reaction>
</comment>
<feature type="binding site" evidence="10">
    <location>
        <begin position="180"/>
        <end position="181"/>
    </location>
    <ligand>
        <name>substrate</name>
    </ligand>
</feature>
<evidence type="ECO:0000256" key="8">
    <source>
        <dbReference type="ARBA" id="ARBA00051875"/>
    </source>
</evidence>
<dbReference type="FunFam" id="3.90.950.10:FF:000001">
    <property type="entry name" value="dITP/XTP pyrophosphatase"/>
    <property type="match status" value="1"/>
</dbReference>
<dbReference type="GO" id="GO:0000166">
    <property type="term" value="F:nucleotide binding"/>
    <property type="evidence" value="ECO:0007669"/>
    <property type="project" value="UniProtKB-KW"/>
</dbReference>
<dbReference type="PANTHER" id="PTHR11067">
    <property type="entry name" value="INOSINE TRIPHOSPHATE PYROPHOSPHATASE/HAM1 PROTEIN"/>
    <property type="match status" value="1"/>
</dbReference>
<gene>
    <name evidence="12" type="primary">rdgB</name>
    <name evidence="12" type="ORF">NO2_1139</name>
</gene>
<dbReference type="EMBL" id="BGZO01000036">
    <property type="protein sequence ID" value="GBR76616.1"/>
    <property type="molecule type" value="Genomic_DNA"/>
</dbReference>
<keyword evidence="7 10" id="KW-0546">Nucleotide metabolism</keyword>
<dbReference type="GO" id="GO:0009117">
    <property type="term" value="P:nucleotide metabolic process"/>
    <property type="evidence" value="ECO:0007669"/>
    <property type="project" value="UniProtKB-KW"/>
</dbReference>
<feature type="binding site" evidence="10">
    <location>
        <position position="175"/>
    </location>
    <ligand>
        <name>substrate</name>
    </ligand>
</feature>